<accession>A0A5C6S7B5</accession>
<gene>
    <name evidence="3" type="ORF">FQV27_00515</name>
</gene>
<dbReference type="EMBL" id="VOPL01000001">
    <property type="protein sequence ID" value="TXB70397.1"/>
    <property type="molecule type" value="Genomic_DNA"/>
</dbReference>
<evidence type="ECO:0000313" key="3">
    <source>
        <dbReference type="EMBL" id="TXB70397.1"/>
    </source>
</evidence>
<dbReference type="Pfam" id="PF00004">
    <property type="entry name" value="AAA"/>
    <property type="match status" value="1"/>
</dbReference>
<sequence>MDVRNEMELPEAEIRAHYPQALSLLNGFDHAPRLGKAVAPAAQPERSPGIPRTTRFRSTTPGLAGRSVSTARPEGTQLIDRIENVGGDDLASPAAATVARALRRALAISLAVVDEVSARSGAAELKRANLEGRLPAEKRGEFGELLAAESLAALSVFANATAFLLAEHAGPETVEGITADELLTDNPLTALQGALWELDQNLSRTAHDDKTLVATVIAYAEALSAAVQARAESTPRTGAFTGASWRVAADDFPIAGYAPATKARGKPVQLAFKKPEEVVGNAIAKHQMMRLARMLVAYDFDRRMNPFVELGGFIYTFLGDGKPGTGKTTLIQMMAGLLNDYCTVAGYPFRYANLSIDNVDSYQGKSGQNARAFINNVIDPGVIGFGTIDDIDQIAGKRGDKQSSSGQQEITAVLMEAFAGASTIVRGNATFGMFSNYAESIDDALRQRAGARFLIDGPKTQADYIDILSLLLGKRHDIPVGDHDLMKAQVIKTAVADSLEKHSQPQEAGLAKVWNEVTASTGPLDTLAEFGTYLHAISVADERFTGRAIKNITDAIKARSMDFDMPDEWFTSPEPFMHQPYEKKLEMIEALRQPITRDMIAQEINRYADSEWRYADSSDETAIEEAVRGMERMAEAQKRFRGRQ</sequence>
<dbReference type="AlphaFoldDB" id="A0A5C6S7B5"/>
<name>A0A5C6S7B5_9RHOB</name>
<keyword evidence="3" id="KW-0067">ATP-binding</keyword>
<dbReference type="GO" id="GO:0016887">
    <property type="term" value="F:ATP hydrolysis activity"/>
    <property type="evidence" value="ECO:0007669"/>
    <property type="project" value="InterPro"/>
</dbReference>
<organism evidence="3 4">
    <name type="scientific">Paracoccus aurantiacus</name>
    <dbReference type="NCBI Taxonomy" id="2599412"/>
    <lineage>
        <taxon>Bacteria</taxon>
        <taxon>Pseudomonadati</taxon>
        <taxon>Pseudomonadota</taxon>
        <taxon>Alphaproteobacteria</taxon>
        <taxon>Rhodobacterales</taxon>
        <taxon>Paracoccaceae</taxon>
        <taxon>Paracoccus</taxon>
    </lineage>
</organism>
<dbReference type="OrthoDB" id="9806903at2"/>
<dbReference type="SUPFAM" id="SSF52540">
    <property type="entry name" value="P-loop containing nucleoside triphosphate hydrolases"/>
    <property type="match status" value="1"/>
</dbReference>
<feature type="domain" description="ATPase AAA-type core" evidence="2">
    <location>
        <begin position="321"/>
        <end position="454"/>
    </location>
</feature>
<reference evidence="3 4" key="1">
    <citation type="submission" date="2019-08" db="EMBL/GenBank/DDBJ databases">
        <authorList>
            <person name="Ye J."/>
        </authorList>
    </citation>
    <scope>NUCLEOTIDE SEQUENCE [LARGE SCALE GENOMIC DNA]</scope>
    <source>
        <strain evidence="3 4">TK008</strain>
    </source>
</reference>
<evidence type="ECO:0000313" key="4">
    <source>
        <dbReference type="Proteomes" id="UP000321562"/>
    </source>
</evidence>
<comment type="caution">
    <text evidence="3">The sequence shown here is derived from an EMBL/GenBank/DDBJ whole genome shotgun (WGS) entry which is preliminary data.</text>
</comment>
<dbReference type="GO" id="GO:0005524">
    <property type="term" value="F:ATP binding"/>
    <property type="evidence" value="ECO:0007669"/>
    <property type="project" value="UniProtKB-KW"/>
</dbReference>
<proteinExistence type="predicted"/>
<evidence type="ECO:0000256" key="1">
    <source>
        <dbReference type="SAM" id="MobiDB-lite"/>
    </source>
</evidence>
<dbReference type="InterPro" id="IPR003959">
    <property type="entry name" value="ATPase_AAA_core"/>
</dbReference>
<dbReference type="InterPro" id="IPR027417">
    <property type="entry name" value="P-loop_NTPase"/>
</dbReference>
<keyword evidence="3" id="KW-0547">Nucleotide-binding</keyword>
<evidence type="ECO:0000259" key="2">
    <source>
        <dbReference type="Pfam" id="PF00004"/>
    </source>
</evidence>
<dbReference type="RefSeq" id="WP_147095686.1">
    <property type="nucleotide sequence ID" value="NZ_JBHUFH010000002.1"/>
</dbReference>
<dbReference type="Gene3D" id="3.40.50.300">
    <property type="entry name" value="P-loop containing nucleotide triphosphate hydrolases"/>
    <property type="match status" value="1"/>
</dbReference>
<feature type="region of interest" description="Disordered" evidence="1">
    <location>
        <begin position="37"/>
        <end position="72"/>
    </location>
</feature>
<dbReference type="Proteomes" id="UP000321562">
    <property type="component" value="Unassembled WGS sequence"/>
</dbReference>
<keyword evidence="4" id="KW-1185">Reference proteome</keyword>
<protein>
    <submittedName>
        <fullName evidence="3">ATP-binding protein</fullName>
    </submittedName>
</protein>